<feature type="compositionally biased region" description="Polar residues" evidence="1">
    <location>
        <begin position="61"/>
        <end position="82"/>
    </location>
</feature>
<proteinExistence type="predicted"/>
<evidence type="ECO:0000313" key="3">
    <source>
        <dbReference type="Proteomes" id="UP000030748"/>
    </source>
</evidence>
<feature type="region of interest" description="Disordered" evidence="1">
    <location>
        <begin position="61"/>
        <end position="101"/>
    </location>
</feature>
<dbReference type="AlphaFoldDB" id="A0A022RAR3"/>
<evidence type="ECO:0000256" key="1">
    <source>
        <dbReference type="SAM" id="MobiDB-lite"/>
    </source>
</evidence>
<keyword evidence="3" id="KW-1185">Reference proteome</keyword>
<dbReference type="EMBL" id="KI630566">
    <property type="protein sequence ID" value="EYU37114.1"/>
    <property type="molecule type" value="Genomic_DNA"/>
</dbReference>
<reference evidence="2 3" key="1">
    <citation type="journal article" date="2013" name="Proc. Natl. Acad. Sci. U.S.A.">
        <title>Fine-scale variation in meiotic recombination in Mimulus inferred from population shotgun sequencing.</title>
        <authorList>
            <person name="Hellsten U."/>
            <person name="Wright K.M."/>
            <person name="Jenkins J."/>
            <person name="Shu S."/>
            <person name="Yuan Y."/>
            <person name="Wessler S.R."/>
            <person name="Schmutz J."/>
            <person name="Willis J.H."/>
            <person name="Rokhsar D.S."/>
        </authorList>
    </citation>
    <scope>NUCLEOTIDE SEQUENCE [LARGE SCALE GENOMIC DNA]</scope>
    <source>
        <strain evidence="3">cv. DUN x IM62</strain>
    </source>
</reference>
<dbReference type="PANTHER" id="PTHR36811:SF2">
    <property type="entry name" value="OS08G0444440 PROTEIN"/>
    <property type="match status" value="1"/>
</dbReference>
<protein>
    <submittedName>
        <fullName evidence="2">Uncharacterized protein</fullName>
    </submittedName>
</protein>
<gene>
    <name evidence="2" type="ORF">MIMGU_mgv1a015423mg</name>
</gene>
<evidence type="ECO:0000313" key="2">
    <source>
        <dbReference type="EMBL" id="EYU37114.1"/>
    </source>
</evidence>
<feature type="region of interest" description="Disordered" evidence="1">
    <location>
        <begin position="1"/>
        <end position="22"/>
    </location>
</feature>
<organism evidence="2 3">
    <name type="scientific">Erythranthe guttata</name>
    <name type="common">Yellow monkey flower</name>
    <name type="synonym">Mimulus guttatus</name>
    <dbReference type="NCBI Taxonomy" id="4155"/>
    <lineage>
        <taxon>Eukaryota</taxon>
        <taxon>Viridiplantae</taxon>
        <taxon>Streptophyta</taxon>
        <taxon>Embryophyta</taxon>
        <taxon>Tracheophyta</taxon>
        <taxon>Spermatophyta</taxon>
        <taxon>Magnoliopsida</taxon>
        <taxon>eudicotyledons</taxon>
        <taxon>Gunneridae</taxon>
        <taxon>Pentapetalae</taxon>
        <taxon>asterids</taxon>
        <taxon>lamiids</taxon>
        <taxon>Lamiales</taxon>
        <taxon>Phrymaceae</taxon>
        <taxon>Erythranthe</taxon>
    </lineage>
</organism>
<accession>A0A022RAR3</accession>
<sequence>MAKKVVSFSLHKTKKNKQPIKTGANKGKKLKIVFKKIIDYLKSDTYMFAPLLNHHPQSSLPSTFSSCGEGKANTSKTSNQIESRTEETTSKDANILNNNRSTETEVDEICAPKTPVVVKRNLLQRETIKHVVVHQNCLSSSLQGKPLPQKKQRKIAVE</sequence>
<dbReference type="Proteomes" id="UP000030748">
    <property type="component" value="Unassembled WGS sequence"/>
</dbReference>
<feature type="compositionally biased region" description="Polar residues" evidence="1">
    <location>
        <begin position="91"/>
        <end position="101"/>
    </location>
</feature>
<dbReference type="PANTHER" id="PTHR36811">
    <property type="entry name" value="OS08G0444440 PROTEIN"/>
    <property type="match status" value="1"/>
</dbReference>
<name>A0A022RAR3_ERYGU</name>